<evidence type="ECO:0000256" key="1">
    <source>
        <dbReference type="SAM" id="SignalP"/>
    </source>
</evidence>
<sequence length="192" mass="19609">MTQDRPTGLRRASRPLAALVSAALLLAAPPATARPLFPEPPRPFAADPAAITVSVLLPDGIGLIPGSAALVLTASGGPGAAARQARDRLEQAGAPEPVQGGMRFRLRLATPQAAELTQLQATVRGWRARGLQPQSAIEVTFIPCRARAEATGAPFALSVRFAPSVPALALTAPGATLQSALGRAPAELPACP</sequence>
<organism evidence="2 3">
    <name type="scientific">Acidimangrovimonas pyrenivorans</name>
    <dbReference type="NCBI Taxonomy" id="2030798"/>
    <lineage>
        <taxon>Bacteria</taxon>
        <taxon>Pseudomonadati</taxon>
        <taxon>Pseudomonadota</taxon>
        <taxon>Alphaproteobacteria</taxon>
        <taxon>Rhodobacterales</taxon>
        <taxon>Paracoccaceae</taxon>
        <taxon>Acidimangrovimonas</taxon>
    </lineage>
</organism>
<evidence type="ECO:0000313" key="2">
    <source>
        <dbReference type="EMBL" id="MFC2969409.1"/>
    </source>
</evidence>
<evidence type="ECO:0000313" key="3">
    <source>
        <dbReference type="Proteomes" id="UP001595443"/>
    </source>
</evidence>
<dbReference type="Proteomes" id="UP001595443">
    <property type="component" value="Unassembled WGS sequence"/>
</dbReference>
<gene>
    <name evidence="2" type="ORF">ACFOES_14980</name>
</gene>
<dbReference type="RefSeq" id="WP_377834119.1">
    <property type="nucleotide sequence ID" value="NZ_JBHRSK010000012.1"/>
</dbReference>
<accession>A0ABV7AJ40</accession>
<feature type="chain" id="PRO_5046555669" evidence="1">
    <location>
        <begin position="34"/>
        <end position="192"/>
    </location>
</feature>
<comment type="caution">
    <text evidence="2">The sequence shown here is derived from an EMBL/GenBank/DDBJ whole genome shotgun (WGS) entry which is preliminary data.</text>
</comment>
<reference evidence="3" key="1">
    <citation type="journal article" date="2019" name="Int. J. Syst. Evol. Microbiol.">
        <title>The Global Catalogue of Microorganisms (GCM) 10K type strain sequencing project: providing services to taxonomists for standard genome sequencing and annotation.</title>
        <authorList>
            <consortium name="The Broad Institute Genomics Platform"/>
            <consortium name="The Broad Institute Genome Sequencing Center for Infectious Disease"/>
            <person name="Wu L."/>
            <person name="Ma J."/>
        </authorList>
    </citation>
    <scope>NUCLEOTIDE SEQUENCE [LARGE SCALE GENOMIC DNA]</scope>
    <source>
        <strain evidence="3">KCTC 62192</strain>
    </source>
</reference>
<name>A0ABV7AJ40_9RHOB</name>
<keyword evidence="3" id="KW-1185">Reference proteome</keyword>
<protein>
    <submittedName>
        <fullName evidence="2">Uncharacterized protein</fullName>
    </submittedName>
</protein>
<proteinExistence type="predicted"/>
<keyword evidence="1" id="KW-0732">Signal</keyword>
<dbReference type="EMBL" id="JBHRSK010000012">
    <property type="protein sequence ID" value="MFC2969409.1"/>
    <property type="molecule type" value="Genomic_DNA"/>
</dbReference>
<feature type="signal peptide" evidence="1">
    <location>
        <begin position="1"/>
        <end position="33"/>
    </location>
</feature>